<name>A0ABY6HWY5_9ARCH</name>
<evidence type="ECO:0000256" key="1">
    <source>
        <dbReference type="ARBA" id="ARBA00001911"/>
    </source>
</evidence>
<dbReference type="Proteomes" id="UP001208689">
    <property type="component" value="Chromosome"/>
</dbReference>
<sequence length="338" mass="38623">MKILITGGLGFIGSNFIHYILDENPEVNIVNLDGMTYAGNPENLKSIESNPRYKFVKGNICNYELVDYVLKTHHITHIVHFAAESHVDRSISNPDIFIETNIRGTLTLLNAAKANNIQKFVQVSTDEVYGSLSFDDPAFTEENQLCPRSPYSSSKTAADLLVLSYVHTYKLPAVITRCSNNYGAYQFPEKLIPLMIRNIQMEKKLPVYGDGTNIRDWIHVMDHCRGIYATLMKGKVGEVYNFGGNAEVSNINMVKFLLKELGKGEDLITFVKDRPGHDVRYAMNFSKAEKELGWTPKYKFEDGMRETIQWYLSNQDWVDNVTSGDYLDYYKKQYNSEK</sequence>
<dbReference type="InterPro" id="IPR036291">
    <property type="entry name" value="NAD(P)-bd_dom_sf"/>
</dbReference>
<dbReference type="InterPro" id="IPR005888">
    <property type="entry name" value="dTDP_Gluc_deHydtase"/>
</dbReference>
<evidence type="ECO:0000313" key="6">
    <source>
        <dbReference type="Proteomes" id="UP001208689"/>
    </source>
</evidence>
<dbReference type="GO" id="GO:0008446">
    <property type="term" value="F:GDP-mannose 4,6-dehydratase activity"/>
    <property type="evidence" value="ECO:0007669"/>
    <property type="project" value="UniProtKB-EC"/>
</dbReference>
<dbReference type="CDD" id="cd05246">
    <property type="entry name" value="dTDP_GD_SDR_e"/>
    <property type="match status" value="1"/>
</dbReference>
<dbReference type="PANTHER" id="PTHR43000">
    <property type="entry name" value="DTDP-D-GLUCOSE 4,6-DEHYDRATASE-RELATED"/>
    <property type="match status" value="1"/>
</dbReference>
<evidence type="ECO:0000256" key="3">
    <source>
        <dbReference type="ARBA" id="ARBA00023239"/>
    </source>
</evidence>
<dbReference type="NCBIfam" id="TIGR01181">
    <property type="entry name" value="dTDP_gluc_dehyt"/>
    <property type="match status" value="1"/>
</dbReference>
<protein>
    <submittedName>
        <fullName evidence="5">GDP-mannose 4,6-dehydratase</fullName>
        <ecNumber evidence="5">4.2.1.47</ecNumber>
    </submittedName>
</protein>
<dbReference type="Gene3D" id="3.90.25.10">
    <property type="entry name" value="UDP-galactose 4-epimerase, domain 1"/>
    <property type="match status" value="1"/>
</dbReference>
<dbReference type="EMBL" id="CP104013">
    <property type="protein sequence ID" value="UYP48038.1"/>
    <property type="molecule type" value="Genomic_DNA"/>
</dbReference>
<dbReference type="InterPro" id="IPR016040">
    <property type="entry name" value="NAD(P)-bd_dom"/>
</dbReference>
<evidence type="ECO:0000313" key="5">
    <source>
        <dbReference type="EMBL" id="UYP48038.1"/>
    </source>
</evidence>
<comment type="cofactor">
    <cofactor evidence="1">
        <name>NAD(+)</name>
        <dbReference type="ChEBI" id="CHEBI:57540"/>
    </cofactor>
</comment>
<accession>A0ABY6HWY5</accession>
<proteinExistence type="predicted"/>
<dbReference type="Pfam" id="PF16363">
    <property type="entry name" value="GDP_Man_Dehyd"/>
    <property type="match status" value="1"/>
</dbReference>
<dbReference type="EC" id="4.2.1.47" evidence="5"/>
<keyword evidence="2" id="KW-0520">NAD</keyword>
<organism evidence="5 6">
    <name type="scientific">Candidatus Lokiarchaeum ossiferum</name>
    <dbReference type="NCBI Taxonomy" id="2951803"/>
    <lineage>
        <taxon>Archaea</taxon>
        <taxon>Promethearchaeati</taxon>
        <taxon>Promethearchaeota</taxon>
        <taxon>Promethearchaeia</taxon>
        <taxon>Promethearchaeales</taxon>
        <taxon>Promethearchaeaceae</taxon>
        <taxon>Candidatus Lokiarchaeum</taxon>
    </lineage>
</organism>
<dbReference type="Gene3D" id="3.40.50.720">
    <property type="entry name" value="NAD(P)-binding Rossmann-like Domain"/>
    <property type="match status" value="1"/>
</dbReference>
<reference evidence="5" key="1">
    <citation type="submission" date="2022-09" db="EMBL/GenBank/DDBJ databases">
        <title>Actin cytoskeleton and complex cell architecture in an #Asgard archaeon.</title>
        <authorList>
            <person name="Ponce Toledo R.I."/>
            <person name="Schleper C."/>
            <person name="Rodrigues Oliveira T."/>
            <person name="Wollweber F."/>
            <person name="Xu J."/>
            <person name="Rittmann S."/>
            <person name="Klingl A."/>
            <person name="Pilhofer M."/>
        </authorList>
    </citation>
    <scope>NUCLEOTIDE SEQUENCE</scope>
    <source>
        <strain evidence="5">B-35</strain>
    </source>
</reference>
<dbReference type="SUPFAM" id="SSF51735">
    <property type="entry name" value="NAD(P)-binding Rossmann-fold domains"/>
    <property type="match status" value="1"/>
</dbReference>
<evidence type="ECO:0000259" key="4">
    <source>
        <dbReference type="Pfam" id="PF16363"/>
    </source>
</evidence>
<keyword evidence="3 5" id="KW-0456">Lyase</keyword>
<feature type="domain" description="NAD(P)-binding" evidence="4">
    <location>
        <begin position="4"/>
        <end position="307"/>
    </location>
</feature>
<gene>
    <name evidence="5" type="ORF">NEF87_004323</name>
</gene>
<evidence type="ECO:0000256" key="2">
    <source>
        <dbReference type="ARBA" id="ARBA00023027"/>
    </source>
</evidence>
<keyword evidence="6" id="KW-1185">Reference proteome</keyword>